<dbReference type="OMA" id="VAICAHT"/>
<proteinExistence type="predicted"/>
<dbReference type="Gramene" id="TraesCS2A03G0245500.1">
    <property type="protein sequence ID" value="TraesCS2A03G0245500.1.CDS1"/>
    <property type="gene ID" value="TraesCS2A03G0245500"/>
</dbReference>
<dbReference type="InterPro" id="IPR012871">
    <property type="entry name" value="DUF1668_ORYSA"/>
</dbReference>
<dbReference type="Gramene" id="TraesNOR2A03G00624510.1">
    <property type="protein sequence ID" value="TraesNOR2A03G00624510.1.CDS1"/>
    <property type="gene ID" value="TraesNOR2A03G00624510"/>
</dbReference>
<name>A0A3B6AST3_WHEAT</name>
<dbReference type="Gramene" id="TraesCS2A02G118900.1">
    <property type="protein sequence ID" value="TraesCS2A02G118900.1.cds1"/>
    <property type="gene ID" value="TraesCS2A02G118900"/>
</dbReference>
<organism evidence="1">
    <name type="scientific">Triticum aestivum</name>
    <name type="common">Wheat</name>
    <dbReference type="NCBI Taxonomy" id="4565"/>
    <lineage>
        <taxon>Eukaryota</taxon>
        <taxon>Viridiplantae</taxon>
        <taxon>Streptophyta</taxon>
        <taxon>Embryophyta</taxon>
        <taxon>Tracheophyta</taxon>
        <taxon>Spermatophyta</taxon>
        <taxon>Magnoliopsida</taxon>
        <taxon>Liliopsida</taxon>
        <taxon>Poales</taxon>
        <taxon>Poaceae</taxon>
        <taxon>BOP clade</taxon>
        <taxon>Pooideae</taxon>
        <taxon>Triticodae</taxon>
        <taxon>Triticeae</taxon>
        <taxon>Triticinae</taxon>
        <taxon>Triticum</taxon>
    </lineage>
</organism>
<reference evidence="1" key="1">
    <citation type="submission" date="2018-08" db="EMBL/GenBank/DDBJ databases">
        <authorList>
            <person name="Rossello M."/>
        </authorList>
    </citation>
    <scope>NUCLEOTIDE SEQUENCE [LARGE SCALE GENOMIC DNA]</scope>
    <source>
        <strain evidence="1">cv. Chinese Spring</strain>
    </source>
</reference>
<protein>
    <recommendedName>
        <fullName evidence="3">DUF1618 domain-containing protein</fullName>
    </recommendedName>
</protein>
<evidence type="ECO:0000313" key="1">
    <source>
        <dbReference type="EnsemblPlants" id="TraesCS2A02G118900.1.cds1"/>
    </source>
</evidence>
<dbReference type="PANTHER" id="PTHR33085:SF135">
    <property type="entry name" value="OS02G0146900 PROTEIN"/>
    <property type="match status" value="1"/>
</dbReference>
<reference evidence="1" key="2">
    <citation type="submission" date="2018-10" db="UniProtKB">
        <authorList>
            <consortium name="EnsemblPlants"/>
        </authorList>
    </citation>
    <scope>IDENTIFICATION</scope>
</reference>
<dbReference type="EnsemblPlants" id="TraesCS2A02G118900.1">
    <property type="protein sequence ID" value="TraesCS2A02G118900.1.cds1"/>
    <property type="gene ID" value="TraesCS2A02G118900"/>
</dbReference>
<keyword evidence="2" id="KW-1185">Reference proteome</keyword>
<accession>A0A3B6AST3</accession>
<gene>
    <name evidence="1" type="primary">LOC123048747</name>
</gene>
<dbReference type="PANTHER" id="PTHR33085">
    <property type="entry name" value="OS12G0113100 PROTEIN-RELATED"/>
    <property type="match status" value="1"/>
</dbReference>
<dbReference type="AlphaFoldDB" id="A0A3B6AST3"/>
<dbReference type="Pfam" id="PF07893">
    <property type="entry name" value="DUF1668"/>
    <property type="match status" value="1"/>
</dbReference>
<dbReference type="Proteomes" id="UP000019116">
    <property type="component" value="Chromosome 2A"/>
</dbReference>
<sequence>MSSRFVNLAVRNMNGRPAPFNLYRIDPAKLFYPAGAASATATSSEGRSPDPTTMMKSRLPRPAISFDWPCEKNQAAAGQIDFMPIGRGGNAILAVDNVGRTILYDADLHTIRTSLPMMSQPMRDPIAIAVGDDDLFVMASRPGPRPQMGCFQALLRDSNSSSSFKKWRWIYLQPPPFTWRCEYDHHPICCCCRYHDSDGLPGTEFQDAVAICAHTMVGDSQIWISTPAAGTYTLDTESGAWSKAGDWALPFRGRAVYVPDDDLWFGFSPDYEQLCAFDLTAMSTATAPAVPLMAWDDLAWTESWVPTAGRIAPLGSGRFCVARFFYTWVNQLITFASGLTYDNHTTTNLAVLTGVEVERGGAHGLGRMVRHKSKRYDLGCNVAKAL</sequence>
<evidence type="ECO:0008006" key="3">
    <source>
        <dbReference type="Google" id="ProtNLM"/>
    </source>
</evidence>
<evidence type="ECO:0000313" key="2">
    <source>
        <dbReference type="Proteomes" id="UP000019116"/>
    </source>
</evidence>